<dbReference type="SUPFAM" id="SSF56219">
    <property type="entry name" value="DNase I-like"/>
    <property type="match status" value="1"/>
</dbReference>
<keyword evidence="2" id="KW-0378">Hydrolase</keyword>
<name>A0A1W1YNU8_9FLAO</name>
<dbReference type="STRING" id="504486.SAMN05660703_0704"/>
<evidence type="ECO:0000313" key="3">
    <source>
        <dbReference type="Proteomes" id="UP000192360"/>
    </source>
</evidence>
<protein>
    <submittedName>
        <fullName evidence="2">Endonuclease/Exonuclease/phosphatase family protein</fullName>
    </submittedName>
</protein>
<keyword evidence="3" id="KW-1185">Reference proteome</keyword>
<accession>A0A1W1YNU8</accession>
<proteinExistence type="predicted"/>
<evidence type="ECO:0000313" key="2">
    <source>
        <dbReference type="EMBL" id="SMC37806.1"/>
    </source>
</evidence>
<gene>
    <name evidence="2" type="ORF">SAMN05660703_0704</name>
</gene>
<dbReference type="InterPro" id="IPR005135">
    <property type="entry name" value="Endo/exonuclease/phosphatase"/>
</dbReference>
<evidence type="ECO:0000259" key="1">
    <source>
        <dbReference type="Pfam" id="PF19580"/>
    </source>
</evidence>
<reference evidence="2 3" key="1">
    <citation type="submission" date="2017-04" db="EMBL/GenBank/DDBJ databases">
        <authorList>
            <person name="Afonso C.L."/>
            <person name="Miller P.J."/>
            <person name="Scott M.A."/>
            <person name="Spackman E."/>
            <person name="Goraichik I."/>
            <person name="Dimitrov K.M."/>
            <person name="Suarez D.L."/>
            <person name="Swayne D.E."/>
        </authorList>
    </citation>
    <scope>NUCLEOTIDE SEQUENCE [LARGE SCALE GENOMIC DNA]</scope>
    <source>
        <strain evidence="2 3">DSM 21164</strain>
    </source>
</reference>
<dbReference type="PANTHER" id="PTHR42834:SF1">
    <property type="entry name" value="ENDONUCLEASE_EXONUCLEASE_PHOSPHATASE FAMILY PROTEIN (AFU_ORTHOLOGUE AFUA_3G09210)"/>
    <property type="match status" value="1"/>
</dbReference>
<keyword evidence="2" id="KW-0269">Exonuclease</keyword>
<feature type="domain" description="Endonuclease/exonuclease/phosphatase" evidence="1">
    <location>
        <begin position="51"/>
        <end position="356"/>
    </location>
</feature>
<dbReference type="PANTHER" id="PTHR42834">
    <property type="entry name" value="ENDONUCLEASE/EXONUCLEASE/PHOSPHATASE FAMILY PROTEIN (AFU_ORTHOLOGUE AFUA_3G09210)"/>
    <property type="match status" value="1"/>
</dbReference>
<organism evidence="2 3">
    <name type="scientific">Cellulophaga tyrosinoxydans</name>
    <dbReference type="NCBI Taxonomy" id="504486"/>
    <lineage>
        <taxon>Bacteria</taxon>
        <taxon>Pseudomonadati</taxon>
        <taxon>Bacteroidota</taxon>
        <taxon>Flavobacteriia</taxon>
        <taxon>Flavobacteriales</taxon>
        <taxon>Flavobacteriaceae</taxon>
        <taxon>Cellulophaga</taxon>
    </lineage>
</organism>
<dbReference type="Pfam" id="PF19580">
    <property type="entry name" value="Exo_endo_phos_3"/>
    <property type="match status" value="1"/>
</dbReference>
<dbReference type="GO" id="GO:0004519">
    <property type="term" value="F:endonuclease activity"/>
    <property type="evidence" value="ECO:0007669"/>
    <property type="project" value="UniProtKB-KW"/>
</dbReference>
<keyword evidence="2" id="KW-0540">Nuclease</keyword>
<dbReference type="GO" id="GO:0004527">
    <property type="term" value="F:exonuclease activity"/>
    <property type="evidence" value="ECO:0007669"/>
    <property type="project" value="UniProtKB-KW"/>
</dbReference>
<dbReference type="InterPro" id="IPR036691">
    <property type="entry name" value="Endo/exonu/phosph_ase_sf"/>
</dbReference>
<dbReference type="Proteomes" id="UP000192360">
    <property type="component" value="Unassembled WGS sequence"/>
</dbReference>
<keyword evidence="2" id="KW-0255">Endonuclease</keyword>
<dbReference type="Gene3D" id="3.60.10.10">
    <property type="entry name" value="Endonuclease/exonuclease/phosphatase"/>
    <property type="match status" value="1"/>
</dbReference>
<sequence>MKGTYNTLIFEHGSFFADLSESSKLLADSKITTKSMFFSYFKKKANKSLYTVAFYNLENLFDTEDHPDKLDADFTPNGRLKWTQERYERKLFKLASTISKIGWESTGRVPSLIGVAEVENKTVLRDLLAIDSLKEHKYSYVHYDSPDERGIDNALIYDATVFEVIHSEAIPLMVYNEGNVQDMTRDILYVRGKLNGEDVHVFVNHWPSRRDGGVETEYKRVKASETIITFMEGLEETYSNPNYIIMGDFNDGPKAVSVKNLVEKKQLFNPMERLLTPKRGSANYKFNWSLFDQIIISHSFLNYESKTHSFNTSNIFDEQFLKEYKGKFKGSPFRTYVGRKYMGGYSDHFPVYIQLKWNK</sequence>
<dbReference type="EMBL" id="FWXO01000001">
    <property type="protein sequence ID" value="SMC37806.1"/>
    <property type="molecule type" value="Genomic_DNA"/>
</dbReference>
<dbReference type="AlphaFoldDB" id="A0A1W1YNU8"/>
<dbReference type="RefSeq" id="WP_317043682.1">
    <property type="nucleotide sequence ID" value="NZ_FWXO01000001.1"/>
</dbReference>